<evidence type="ECO:0000256" key="1">
    <source>
        <dbReference type="SAM" id="MobiDB-lite"/>
    </source>
</evidence>
<feature type="region of interest" description="Disordered" evidence="1">
    <location>
        <begin position="598"/>
        <end position="638"/>
    </location>
</feature>
<dbReference type="RefSeq" id="WP_153451831.1">
    <property type="nucleotide sequence ID" value="NZ_WEGJ01000006.1"/>
</dbReference>
<dbReference type="Proteomes" id="UP000466345">
    <property type="component" value="Unassembled WGS sequence"/>
</dbReference>
<dbReference type="Gene3D" id="1.25.40.10">
    <property type="entry name" value="Tetratricopeptide repeat domain"/>
    <property type="match status" value="1"/>
</dbReference>
<dbReference type="InterPro" id="IPR011990">
    <property type="entry name" value="TPR-like_helical_dom_sf"/>
</dbReference>
<dbReference type="EMBL" id="WEGJ01000006">
    <property type="protein sequence ID" value="MQY12325.1"/>
    <property type="molecule type" value="Genomic_DNA"/>
</dbReference>
<reference evidence="2 3" key="1">
    <citation type="submission" date="2019-10" db="EMBL/GenBank/DDBJ databases">
        <title>Streptomyces smaragdinus sp. nov. and Streptomyces fabii sp. nov., isolated from the gut of fungus growing-termite Macrotermes natalensis.</title>
        <authorList>
            <person name="Schwitalla J."/>
            <person name="Benndorf R."/>
            <person name="Martin K."/>
            <person name="De Beer W."/>
            <person name="Kaster A.-K."/>
            <person name="Vollmers J."/>
            <person name="Poulsen M."/>
            <person name="Beemelmanns C."/>
        </authorList>
    </citation>
    <scope>NUCLEOTIDE SEQUENCE [LARGE SCALE GENOMIC DNA]</scope>
    <source>
        <strain evidence="2 3">RB5</strain>
    </source>
</reference>
<sequence length="638" mass="67947">MGEPHTDAACGDERLEAEGETALARLIMDGGDLPHAASHLGNAMAGDPQLPEVHEALAELTVRAGGTAGALDLFPMDEPFIGAVVCRAHVAAAGGAWDDAVDLMAAAVNAEYQRPWTPAGWAADDAVAGKIGPDAMMRSVALVVSALPEPVPGGHRAALRPFYDLTGAVLARHPDAGRLAAFASGLARRMGDVEQAVAWAEEGQRREPGHWTSVMLGYALRAADRADDALRVWEAELRRDPSDVSLHVDVAELYAGTGRATQGIPWLERALAAAPGDPLAAPALFGVRFAADGDPAHLVGLVDHWREHPDHAYAGKVLAQHSGGRPWLGRVTPATEATINAHRQFLASGDSARDHEIEFAASMVEPPSAMATVRLNFPRASITHHTAGDPDPRIPTKADVGTVVWRYEGLSAVPAVAAPSDEAVDLARAVAWPSWPHLPGAYDHAVRLSGLPVADLLGLLARPPAPADDEDGRALLAQAPDLWVRGVQTFVCLALAHHRADEPWAGSARRSLLLDLLHGPEDWVNEAAAAALVATAWAHPDTREDVGEAVARRMLDAAEAYRTRPVTILGSLCELTLLCPWMDDRILALARDLSADIARSDAEEPADAEERAREMMRAAQKQAEGKRGLLGKLRRSRR</sequence>
<proteinExistence type="predicted"/>
<dbReference type="AlphaFoldDB" id="A0A7K0CFS0"/>
<dbReference type="Pfam" id="PF13432">
    <property type="entry name" value="TPR_16"/>
    <property type="match status" value="1"/>
</dbReference>
<evidence type="ECO:0000313" key="2">
    <source>
        <dbReference type="EMBL" id="MQY12325.1"/>
    </source>
</evidence>
<protein>
    <recommendedName>
        <fullName evidence="4">Tetratricopeptide repeat protein</fullName>
    </recommendedName>
</protein>
<name>A0A7K0CFS0_9ACTN</name>
<evidence type="ECO:0008006" key="4">
    <source>
        <dbReference type="Google" id="ProtNLM"/>
    </source>
</evidence>
<comment type="caution">
    <text evidence="2">The sequence shown here is derived from an EMBL/GenBank/DDBJ whole genome shotgun (WGS) entry which is preliminary data.</text>
</comment>
<evidence type="ECO:0000313" key="3">
    <source>
        <dbReference type="Proteomes" id="UP000466345"/>
    </source>
</evidence>
<organism evidence="2 3">
    <name type="scientific">Streptomyces smaragdinus</name>
    <dbReference type="NCBI Taxonomy" id="2585196"/>
    <lineage>
        <taxon>Bacteria</taxon>
        <taxon>Bacillati</taxon>
        <taxon>Actinomycetota</taxon>
        <taxon>Actinomycetes</taxon>
        <taxon>Kitasatosporales</taxon>
        <taxon>Streptomycetaceae</taxon>
        <taxon>Streptomyces</taxon>
    </lineage>
</organism>
<gene>
    <name evidence="2" type="ORF">SRB5_24580</name>
</gene>
<feature type="compositionally biased region" description="Basic and acidic residues" evidence="1">
    <location>
        <begin position="598"/>
        <end position="616"/>
    </location>
</feature>
<dbReference type="SUPFAM" id="SSF48452">
    <property type="entry name" value="TPR-like"/>
    <property type="match status" value="1"/>
</dbReference>
<dbReference type="OrthoDB" id="2493140at2"/>
<accession>A0A7K0CFS0</accession>
<keyword evidence="3" id="KW-1185">Reference proteome</keyword>